<name>A0AC35GG64_9BILA</name>
<evidence type="ECO:0000313" key="1">
    <source>
        <dbReference type="Proteomes" id="UP000887580"/>
    </source>
</evidence>
<dbReference type="Proteomes" id="UP000887580">
    <property type="component" value="Unplaced"/>
</dbReference>
<organism evidence="1 2">
    <name type="scientific">Panagrolaimus sp. PS1159</name>
    <dbReference type="NCBI Taxonomy" id="55785"/>
    <lineage>
        <taxon>Eukaryota</taxon>
        <taxon>Metazoa</taxon>
        <taxon>Ecdysozoa</taxon>
        <taxon>Nematoda</taxon>
        <taxon>Chromadorea</taxon>
        <taxon>Rhabditida</taxon>
        <taxon>Tylenchina</taxon>
        <taxon>Panagrolaimomorpha</taxon>
        <taxon>Panagrolaimoidea</taxon>
        <taxon>Panagrolaimidae</taxon>
        <taxon>Panagrolaimus</taxon>
    </lineage>
</organism>
<accession>A0AC35GG64</accession>
<proteinExistence type="predicted"/>
<protein>
    <submittedName>
        <fullName evidence="2">Zinc metalloproteinase</fullName>
    </submittedName>
</protein>
<evidence type="ECO:0000313" key="2">
    <source>
        <dbReference type="WBParaSite" id="PS1159_v2.g4702.t1"/>
    </source>
</evidence>
<reference evidence="2" key="1">
    <citation type="submission" date="2022-11" db="UniProtKB">
        <authorList>
            <consortium name="WormBaseParasite"/>
        </authorList>
    </citation>
    <scope>IDENTIFICATION</scope>
</reference>
<dbReference type="WBParaSite" id="PS1159_v2.g4702.t1">
    <property type="protein sequence ID" value="PS1159_v2.g4702.t1"/>
    <property type="gene ID" value="PS1159_v2.g4702"/>
</dbReference>
<sequence length="658" mass="74076">MISSVLLLLLASCFGTILAQLPLDASFSQDAAQVQVLLDEIKIEGIKKFGAFSDYSPEKAKEAIKKATFDDGTEASINRPVLDYLFENDIVLTVPQAKDILDEIRNSDALKRSGRQAQPGERYYWKDHRVAYTFKLNDDKWQNLIRAALRHLEEETCMRFYENATDTDALQFTRAGGCWSNVGRVGGKQTVSIGYGCDALGIVAHETLHALGLWHEQSRYDRDDYVNVDFGFIFPGTQSNFAKRNKQNSDNLGQRYDLGSVMHYGAKAFSTDYSRDTIVTKDTNYQYTIGQRIAVSFKDARMINTRYCSDVCKKELECKNGGYTDPNNCKQCKCPKGLGGTYCDQVAYSPSKDWSQFESPALDEGLNCFWRVLAPEGEAVEIEITYSSFPCKDACNSFVEVKYLADKTTTGARLCCDIPEKTIISEDNFILLWLRTDPELIHGYLGFKMRYRTVSSSATPSPVPTTTTTTTVKTTTTGRGDPEWSDWGVWGTCSVKCGGCGQRTRVRACYGGNGICEGKDIENEYCGQESCEKPKKKTTRCTGRLVLPCDLMDELDFGTTHSADPFQKPTIELLQTHKNAKTLKRVRREASQRSRRFVDGNKQMADGNFCEKRFTYNCPTSLLTINIDRKINKDVSIEQCCPGFYKNQGRCVDGRRRI</sequence>